<organism evidence="3 4">
    <name type="scientific">Mycoplana azooxidifex</name>
    <dbReference type="NCBI Taxonomy" id="1636188"/>
    <lineage>
        <taxon>Bacteria</taxon>
        <taxon>Pseudomonadati</taxon>
        <taxon>Pseudomonadota</taxon>
        <taxon>Alphaproteobacteria</taxon>
        <taxon>Hyphomicrobiales</taxon>
        <taxon>Rhizobiaceae</taxon>
        <taxon>Mycoplana</taxon>
    </lineage>
</organism>
<evidence type="ECO:0000313" key="4">
    <source>
        <dbReference type="Proteomes" id="UP000574761"/>
    </source>
</evidence>
<comment type="caution">
    <text evidence="3">The sequence shown here is derived from an EMBL/GenBank/DDBJ whole genome shotgun (WGS) entry which is preliminary data.</text>
</comment>
<keyword evidence="2" id="KW-1277">Toxin-antitoxin system</keyword>
<accession>A0A7W6D9Y4</accession>
<sequence length="102" mass="11554">MPVVLSAEAAWDIEEIGDYIHARNPRAALRFISELRLRLAKISDAPRGGARRPELWEGLRSIPFHRYVIFYSVTSSDDVRIERVLHGSRDIDTLLGGHGEES</sequence>
<keyword evidence="4" id="KW-1185">Reference proteome</keyword>
<dbReference type="Gene3D" id="3.30.2310.20">
    <property type="entry name" value="RelE-like"/>
    <property type="match status" value="1"/>
</dbReference>
<dbReference type="Pfam" id="PF05016">
    <property type="entry name" value="ParE_toxin"/>
    <property type="match status" value="1"/>
</dbReference>
<gene>
    <name evidence="3" type="ORF">GGQ64_001100</name>
</gene>
<dbReference type="EMBL" id="JACIEE010000002">
    <property type="protein sequence ID" value="MBB3975913.1"/>
    <property type="molecule type" value="Genomic_DNA"/>
</dbReference>
<dbReference type="InterPro" id="IPR035093">
    <property type="entry name" value="RelE/ParE_toxin_dom_sf"/>
</dbReference>
<dbReference type="InterPro" id="IPR051803">
    <property type="entry name" value="TA_system_RelE-like_toxin"/>
</dbReference>
<comment type="similarity">
    <text evidence="1">Belongs to the RelE toxin family.</text>
</comment>
<evidence type="ECO:0000256" key="1">
    <source>
        <dbReference type="ARBA" id="ARBA00006226"/>
    </source>
</evidence>
<dbReference type="PANTHER" id="PTHR33755:SF6">
    <property type="entry name" value="PLASMID STABILIZATION SYSTEM PROTEIN"/>
    <property type="match status" value="1"/>
</dbReference>
<reference evidence="3 4" key="1">
    <citation type="submission" date="2020-08" db="EMBL/GenBank/DDBJ databases">
        <title>Genomic Encyclopedia of Type Strains, Phase IV (KMG-IV): sequencing the most valuable type-strain genomes for metagenomic binning, comparative biology and taxonomic classification.</title>
        <authorList>
            <person name="Goeker M."/>
        </authorList>
    </citation>
    <scope>NUCLEOTIDE SEQUENCE [LARGE SCALE GENOMIC DNA]</scope>
    <source>
        <strain evidence="3 4">DSM 100211</strain>
    </source>
</reference>
<dbReference type="InterPro" id="IPR007712">
    <property type="entry name" value="RelE/ParE_toxin"/>
</dbReference>
<evidence type="ECO:0000256" key="2">
    <source>
        <dbReference type="ARBA" id="ARBA00022649"/>
    </source>
</evidence>
<name>A0A7W6D9Y4_9HYPH</name>
<dbReference type="PANTHER" id="PTHR33755">
    <property type="entry name" value="TOXIN PARE1-RELATED"/>
    <property type="match status" value="1"/>
</dbReference>
<dbReference type="Proteomes" id="UP000574761">
    <property type="component" value="Unassembled WGS sequence"/>
</dbReference>
<proteinExistence type="inferred from homology"/>
<evidence type="ECO:0000313" key="3">
    <source>
        <dbReference type="EMBL" id="MBB3975913.1"/>
    </source>
</evidence>
<protein>
    <submittedName>
        <fullName evidence="3">Toxin ParE1/3/4</fullName>
    </submittedName>
</protein>
<dbReference type="AlphaFoldDB" id="A0A7W6D9Y4"/>
<dbReference type="RefSeq" id="WP_183800217.1">
    <property type="nucleotide sequence ID" value="NZ_JACIEE010000002.1"/>
</dbReference>